<evidence type="ECO:0000313" key="1">
    <source>
        <dbReference type="EMBL" id="SON51629.1"/>
    </source>
</evidence>
<protein>
    <submittedName>
        <fullName evidence="1">Uncharacterized protein</fullName>
    </submittedName>
</protein>
<dbReference type="KEGG" id="vta:B0018"/>
<proteinExistence type="predicted"/>
<sequence length="35" mass="4057">MTWYDALGEKERLQVFIALESEEKHKQVAFATSLS</sequence>
<dbReference type="EMBL" id="LT960612">
    <property type="protein sequence ID" value="SON51629.1"/>
    <property type="molecule type" value="Genomic_DNA"/>
</dbReference>
<organism evidence="1 2">
    <name type="scientific">Vibrio tapetis subsp. tapetis</name>
    <dbReference type="NCBI Taxonomy" id="1671868"/>
    <lineage>
        <taxon>Bacteria</taxon>
        <taxon>Pseudomonadati</taxon>
        <taxon>Pseudomonadota</taxon>
        <taxon>Gammaproteobacteria</taxon>
        <taxon>Vibrionales</taxon>
        <taxon>Vibrionaceae</taxon>
        <taxon>Vibrio</taxon>
    </lineage>
</organism>
<keyword evidence="2" id="KW-1185">Reference proteome</keyword>
<evidence type="ECO:0000313" key="2">
    <source>
        <dbReference type="Proteomes" id="UP000235828"/>
    </source>
</evidence>
<dbReference type="AlphaFoldDB" id="A0A2N8ZIA0"/>
<reference evidence="1 2" key="1">
    <citation type="submission" date="2017-10" db="EMBL/GenBank/DDBJ databases">
        <authorList>
            <person name="Banno H."/>
            <person name="Chua N.-H."/>
        </authorList>
    </citation>
    <scope>NUCLEOTIDE SEQUENCE [LARGE SCALE GENOMIC DNA]</scope>
    <source>
        <strain evidence="1">Vibrio tapetis CECT4600</strain>
    </source>
</reference>
<dbReference type="Proteomes" id="UP000235828">
    <property type="component" value="Chromosome B"/>
</dbReference>
<accession>A0A2N8ZIA0</accession>
<name>A0A2N8ZIA0_9VIBR</name>
<gene>
    <name evidence="1" type="ORF">VTAP4600_B0018</name>
</gene>